<keyword evidence="10" id="KW-0489">Methyltransferase</keyword>
<dbReference type="EC" id="2.1.1.137" evidence="4"/>
<evidence type="ECO:0000256" key="7">
    <source>
        <dbReference type="ARBA" id="ARBA00047943"/>
    </source>
</evidence>
<dbReference type="InParanoid" id="B8C7I4"/>
<dbReference type="GO" id="GO:0008168">
    <property type="term" value="F:methyltransferase activity"/>
    <property type="evidence" value="ECO:0000318"/>
    <property type="project" value="GO_Central"/>
</dbReference>
<comment type="catalytic activity">
    <reaction evidence="8">
        <text>arsenic triglutathione + 3 [thioredoxin]-dithiol + 3 S-adenosyl-L-methionine = trimethylarsine + 3 [thioredoxin]-disulfide + 3 glutathione + 3 S-adenosyl-L-homocysteine + 3 H(+)</text>
        <dbReference type="Rhea" id="RHEA:69432"/>
        <dbReference type="Rhea" id="RHEA-COMP:10698"/>
        <dbReference type="Rhea" id="RHEA-COMP:10700"/>
        <dbReference type="ChEBI" id="CHEBI:15378"/>
        <dbReference type="ChEBI" id="CHEBI:27130"/>
        <dbReference type="ChEBI" id="CHEBI:29950"/>
        <dbReference type="ChEBI" id="CHEBI:50058"/>
        <dbReference type="ChEBI" id="CHEBI:57856"/>
        <dbReference type="ChEBI" id="CHEBI:57925"/>
        <dbReference type="ChEBI" id="CHEBI:59789"/>
        <dbReference type="ChEBI" id="CHEBI:183640"/>
        <dbReference type="EC" id="2.1.1.137"/>
    </reaction>
</comment>
<comment type="catalytic activity">
    <reaction evidence="7">
        <text>arsenic triglutathione + 2 [thioredoxin]-dithiol + 2 S-adenosyl-L-methionine + H2O = dimethylarsinous acid + 2 [thioredoxin]-disulfide + 3 glutathione + 2 S-adenosyl-L-homocysteine + 2 H(+)</text>
        <dbReference type="Rhea" id="RHEA:69464"/>
        <dbReference type="Rhea" id="RHEA-COMP:10698"/>
        <dbReference type="Rhea" id="RHEA-COMP:10700"/>
        <dbReference type="ChEBI" id="CHEBI:15377"/>
        <dbReference type="ChEBI" id="CHEBI:15378"/>
        <dbReference type="ChEBI" id="CHEBI:23808"/>
        <dbReference type="ChEBI" id="CHEBI:29950"/>
        <dbReference type="ChEBI" id="CHEBI:50058"/>
        <dbReference type="ChEBI" id="CHEBI:57856"/>
        <dbReference type="ChEBI" id="CHEBI:57925"/>
        <dbReference type="ChEBI" id="CHEBI:59789"/>
        <dbReference type="ChEBI" id="CHEBI:183640"/>
        <dbReference type="EC" id="2.1.1.137"/>
    </reaction>
</comment>
<dbReference type="GO" id="GO:0032259">
    <property type="term" value="P:methylation"/>
    <property type="evidence" value="ECO:0007669"/>
    <property type="project" value="UniProtKB-KW"/>
</dbReference>
<keyword evidence="11" id="KW-1185">Reference proteome</keyword>
<dbReference type="SUPFAM" id="SSF53335">
    <property type="entry name" value="S-adenosyl-L-methionine-dependent methyltransferases"/>
    <property type="match status" value="1"/>
</dbReference>
<gene>
    <name evidence="10" type="ORF">THAPSDRAFT_263461</name>
</gene>
<keyword evidence="1 10" id="KW-0808">Transferase</keyword>
<evidence type="ECO:0000313" key="11">
    <source>
        <dbReference type="Proteomes" id="UP000001449"/>
    </source>
</evidence>
<accession>B8C7I4</accession>
<reference evidence="10 11" key="1">
    <citation type="journal article" date="2004" name="Science">
        <title>The genome of the diatom Thalassiosira pseudonana: ecology, evolution, and metabolism.</title>
        <authorList>
            <person name="Armbrust E.V."/>
            <person name="Berges J.A."/>
            <person name="Bowler C."/>
            <person name="Green B.R."/>
            <person name="Martinez D."/>
            <person name="Putnam N.H."/>
            <person name="Zhou S."/>
            <person name="Allen A.E."/>
            <person name="Apt K.E."/>
            <person name="Bechner M."/>
            <person name="Brzezinski M.A."/>
            <person name="Chaal B.K."/>
            <person name="Chiovitti A."/>
            <person name="Davis A.K."/>
            <person name="Demarest M.S."/>
            <person name="Detter J.C."/>
            <person name="Glavina T."/>
            <person name="Goodstein D."/>
            <person name="Hadi M.Z."/>
            <person name="Hellsten U."/>
            <person name="Hildebrand M."/>
            <person name="Jenkins B.D."/>
            <person name="Jurka J."/>
            <person name="Kapitonov V.V."/>
            <person name="Kroger N."/>
            <person name="Lau W.W."/>
            <person name="Lane T.W."/>
            <person name="Larimer F.W."/>
            <person name="Lippmeier J.C."/>
            <person name="Lucas S."/>
            <person name="Medina M."/>
            <person name="Montsant A."/>
            <person name="Obornik M."/>
            <person name="Parker M.S."/>
            <person name="Palenik B."/>
            <person name="Pazour G.J."/>
            <person name="Richardson P.M."/>
            <person name="Rynearson T.A."/>
            <person name="Saito M.A."/>
            <person name="Schwartz D.C."/>
            <person name="Thamatrakoln K."/>
            <person name="Valentin K."/>
            <person name="Vardi A."/>
            <person name="Wilkerson F.P."/>
            <person name="Rokhsar D.S."/>
        </authorList>
    </citation>
    <scope>NUCLEOTIDE SEQUENCE [LARGE SCALE GENOMIC DNA]</scope>
    <source>
        <strain evidence="10 11">CCMP1335</strain>
    </source>
</reference>
<dbReference type="PANTHER" id="PTHR43675">
    <property type="entry name" value="ARSENITE METHYLTRANSFERASE"/>
    <property type="match status" value="1"/>
</dbReference>
<name>B8C7I4_THAPS</name>
<evidence type="ECO:0000313" key="10">
    <source>
        <dbReference type="EMBL" id="EED90749.1"/>
    </source>
</evidence>
<dbReference type="KEGG" id="tps:THAPSDRAFT_263461"/>
<dbReference type="Gene3D" id="3.40.50.150">
    <property type="entry name" value="Vaccinia Virus protein VP39"/>
    <property type="match status" value="1"/>
</dbReference>
<dbReference type="InterPro" id="IPR026669">
    <property type="entry name" value="Arsenite_MeTrfase-like"/>
</dbReference>
<dbReference type="PANTHER" id="PTHR43675:SF8">
    <property type="entry name" value="ARSENITE METHYLTRANSFERASE"/>
    <property type="match status" value="1"/>
</dbReference>
<dbReference type="STRING" id="35128.B8C7I4"/>
<comment type="similarity">
    <text evidence="3">Belongs to the methyltransferase superfamily. Arsenite methyltransferase family.</text>
</comment>
<dbReference type="AlphaFoldDB" id="B8C7I4"/>
<dbReference type="CDD" id="cd02440">
    <property type="entry name" value="AdoMet_MTases"/>
    <property type="match status" value="1"/>
</dbReference>
<dbReference type="PaxDb" id="35128-Thaps263461"/>
<reference evidence="10 11" key="2">
    <citation type="journal article" date="2008" name="Nature">
        <title>The Phaeodactylum genome reveals the evolutionary history of diatom genomes.</title>
        <authorList>
            <person name="Bowler C."/>
            <person name="Allen A.E."/>
            <person name="Badger J.H."/>
            <person name="Grimwood J."/>
            <person name="Jabbari K."/>
            <person name="Kuo A."/>
            <person name="Maheswari U."/>
            <person name="Martens C."/>
            <person name="Maumus F."/>
            <person name="Otillar R.P."/>
            <person name="Rayko E."/>
            <person name="Salamov A."/>
            <person name="Vandepoele K."/>
            <person name="Beszteri B."/>
            <person name="Gruber A."/>
            <person name="Heijde M."/>
            <person name="Katinka M."/>
            <person name="Mock T."/>
            <person name="Valentin K."/>
            <person name="Verret F."/>
            <person name="Berges J.A."/>
            <person name="Brownlee C."/>
            <person name="Cadoret J.P."/>
            <person name="Chiovitti A."/>
            <person name="Choi C.J."/>
            <person name="Coesel S."/>
            <person name="De Martino A."/>
            <person name="Detter J.C."/>
            <person name="Durkin C."/>
            <person name="Falciatore A."/>
            <person name="Fournet J."/>
            <person name="Haruta M."/>
            <person name="Huysman M.J."/>
            <person name="Jenkins B.D."/>
            <person name="Jiroutova K."/>
            <person name="Jorgensen R.E."/>
            <person name="Joubert Y."/>
            <person name="Kaplan A."/>
            <person name="Kroger N."/>
            <person name="Kroth P.G."/>
            <person name="La Roche J."/>
            <person name="Lindquist E."/>
            <person name="Lommer M."/>
            <person name="Martin-Jezequel V."/>
            <person name="Lopez P.J."/>
            <person name="Lucas S."/>
            <person name="Mangogna M."/>
            <person name="McGinnis K."/>
            <person name="Medlin L.K."/>
            <person name="Montsant A."/>
            <person name="Oudot-Le Secq M.P."/>
            <person name="Napoli C."/>
            <person name="Obornik M."/>
            <person name="Parker M.S."/>
            <person name="Petit J.L."/>
            <person name="Porcel B.M."/>
            <person name="Poulsen N."/>
            <person name="Robison M."/>
            <person name="Rychlewski L."/>
            <person name="Rynearson T.A."/>
            <person name="Schmutz J."/>
            <person name="Shapiro H."/>
            <person name="Siaut M."/>
            <person name="Stanley M."/>
            <person name="Sussman M.R."/>
            <person name="Taylor A.R."/>
            <person name="Vardi A."/>
            <person name="von Dassow P."/>
            <person name="Vyverman W."/>
            <person name="Willis A."/>
            <person name="Wyrwicz L.S."/>
            <person name="Rokhsar D.S."/>
            <person name="Weissenbach J."/>
            <person name="Armbrust E.V."/>
            <person name="Green B.R."/>
            <person name="Van de Peer Y."/>
            <person name="Grigoriev I.V."/>
        </authorList>
    </citation>
    <scope>NUCLEOTIDE SEQUENCE [LARGE SCALE GENOMIC DNA]</scope>
    <source>
        <strain evidence="10 11">CCMP1335</strain>
    </source>
</reference>
<feature type="non-terminal residue" evidence="10">
    <location>
        <position position="1"/>
    </location>
</feature>
<comment type="catalytic activity">
    <reaction evidence="6">
        <text>arsenic triglutathione + [thioredoxin]-dithiol + S-adenosyl-L-methionine + 2 H2O = methylarsonous acid + [thioredoxin]-disulfide + 3 glutathione + S-adenosyl-L-homocysteine + H(+)</text>
        <dbReference type="Rhea" id="RHEA:69460"/>
        <dbReference type="Rhea" id="RHEA-COMP:10698"/>
        <dbReference type="Rhea" id="RHEA-COMP:10700"/>
        <dbReference type="ChEBI" id="CHEBI:15377"/>
        <dbReference type="ChEBI" id="CHEBI:15378"/>
        <dbReference type="ChEBI" id="CHEBI:17826"/>
        <dbReference type="ChEBI" id="CHEBI:29950"/>
        <dbReference type="ChEBI" id="CHEBI:50058"/>
        <dbReference type="ChEBI" id="CHEBI:57856"/>
        <dbReference type="ChEBI" id="CHEBI:57925"/>
        <dbReference type="ChEBI" id="CHEBI:59789"/>
        <dbReference type="ChEBI" id="CHEBI:183640"/>
        <dbReference type="EC" id="2.1.1.137"/>
    </reaction>
</comment>
<evidence type="ECO:0000256" key="1">
    <source>
        <dbReference type="ARBA" id="ARBA00022679"/>
    </source>
</evidence>
<evidence type="ECO:0000256" key="4">
    <source>
        <dbReference type="ARBA" id="ARBA00034521"/>
    </source>
</evidence>
<protein>
    <recommendedName>
        <fullName evidence="5">Arsenite methyltransferase</fullName>
        <ecNumber evidence="4">2.1.1.137</ecNumber>
    </recommendedName>
</protein>
<evidence type="ECO:0000256" key="2">
    <source>
        <dbReference type="ARBA" id="ARBA00022691"/>
    </source>
</evidence>
<dbReference type="Pfam" id="PF13847">
    <property type="entry name" value="Methyltransf_31"/>
    <property type="match status" value="1"/>
</dbReference>
<dbReference type="Proteomes" id="UP000001449">
    <property type="component" value="Chromosome 8"/>
</dbReference>
<dbReference type="HOGENOM" id="CLU_052868_1_1_1"/>
<dbReference type="eggNOG" id="ENOG502QQD6">
    <property type="taxonomic scope" value="Eukaryota"/>
</dbReference>
<evidence type="ECO:0000256" key="3">
    <source>
        <dbReference type="ARBA" id="ARBA00034487"/>
    </source>
</evidence>
<dbReference type="InterPro" id="IPR029063">
    <property type="entry name" value="SAM-dependent_MTases_sf"/>
</dbReference>
<feature type="non-terminal residue" evidence="10">
    <location>
        <position position="236"/>
    </location>
</feature>
<proteinExistence type="inferred from homology"/>
<evidence type="ECO:0000256" key="6">
    <source>
        <dbReference type="ARBA" id="ARBA00047941"/>
    </source>
</evidence>
<dbReference type="GO" id="GO:0030791">
    <property type="term" value="F:arsenite methyltransferase activity"/>
    <property type="evidence" value="ECO:0007669"/>
    <property type="project" value="UniProtKB-EC"/>
</dbReference>
<evidence type="ECO:0000256" key="5">
    <source>
        <dbReference type="ARBA" id="ARBA00034545"/>
    </source>
</evidence>
<sequence length="236" mass="24779">AGTGTTGIACCPGGSINQSGEGGCCVSVKPEALGYTQEQIIKAGKDANLGLGCGNPISFANIKEGETVVDLGSGAGVDCFLAADLVGEKGLVIGCDMTPDMIYKARQNALNRKCTNATFRLGEIEHLPIADSTVDVVISNCVINLSPDKAQVFREIHRILKPGGRIAISDVVIRPSKIIPELSGAPEMASLEQYLVDAGFKEVDMKLKEESRAIISQWLPGSGAEDFVISAEITAR</sequence>
<dbReference type="RefSeq" id="XP_002291898.1">
    <property type="nucleotide sequence ID" value="XM_002291862.1"/>
</dbReference>
<dbReference type="InterPro" id="IPR025714">
    <property type="entry name" value="Methyltranfer_dom"/>
</dbReference>
<dbReference type="GeneID" id="7452367"/>
<dbReference type="EMBL" id="CM000644">
    <property type="protein sequence ID" value="EED90749.1"/>
    <property type="molecule type" value="Genomic_DNA"/>
</dbReference>
<organism evidence="10 11">
    <name type="scientific">Thalassiosira pseudonana</name>
    <name type="common">Marine diatom</name>
    <name type="synonym">Cyclotella nana</name>
    <dbReference type="NCBI Taxonomy" id="35128"/>
    <lineage>
        <taxon>Eukaryota</taxon>
        <taxon>Sar</taxon>
        <taxon>Stramenopiles</taxon>
        <taxon>Ochrophyta</taxon>
        <taxon>Bacillariophyta</taxon>
        <taxon>Coscinodiscophyceae</taxon>
        <taxon>Thalassiosirophycidae</taxon>
        <taxon>Thalassiosirales</taxon>
        <taxon>Thalassiosiraceae</taxon>
        <taxon>Thalassiosira</taxon>
    </lineage>
</organism>
<feature type="domain" description="Methyltransferase" evidence="9">
    <location>
        <begin position="62"/>
        <end position="172"/>
    </location>
</feature>
<keyword evidence="2" id="KW-0949">S-adenosyl-L-methionine</keyword>
<dbReference type="OMA" id="GSYVGCI"/>
<evidence type="ECO:0000256" key="8">
    <source>
        <dbReference type="ARBA" id="ARBA00048428"/>
    </source>
</evidence>
<dbReference type="SMR" id="B8C7I4"/>
<evidence type="ECO:0000259" key="9">
    <source>
        <dbReference type="Pfam" id="PF13847"/>
    </source>
</evidence>